<protein>
    <recommendedName>
        <fullName evidence="7">Retrovirus-related Pol polyprotein from transposon TNT 1-94-like beta-barrel domain-containing protein</fullName>
    </recommendedName>
</protein>
<keyword evidence="2" id="KW-0132">Cell division</keyword>
<sequence>MEPSPSCGTLRLRWISGEVESRGRQKNRGKGNRGKSNDPGRSKSKIKLECWHYGKVGHAKKYCWALRDKKNKEETKEVNAVAGDVCQGVLILSLDNIIESWVLDSGASFHATPHKHYFTDFVQGDFGHVYLGDDEPCRIVGKGCVRVKIQNGNTWILKDVRHVPKLRQRMVPNTPQENGVSERMNMTIIERVRYMRLHVGLPLMFWVEAVSTTVYLINRGPSMALDGGKHEEALSDQLQEQKEESKKEYTVLEDIANNKVSNGPVQVPQTPEVIRSSRVRREPERFTPSLNFLFHTNSGEPEYFKEAVQVDVRKNWEQAMDEEYRSLMENQTWDLLQLPEGKRALQNKDKRLSGTMELMSEAGLKETIIRVGKKLKPPHHSQDVLLKDLEEIENCLAMVEQLDKYMIHSLMFQLIKPKIFWHEDVRVKIMVVTCIVEVKRVTTPNLPYSDDIMRDIFKHMVGSFQGLWNVTSPYYNKRVKILETMAKDNHSENVMVAIQSIMSTVIDEYDNVPQHLLNVLKEELRQEASYISHTLAKGVMNQIKMKTYMTAKSLEKDMGMDSQVCYLLHLLFLMIMDHIDKILSGTMELMSEVGLKKGSSGLGISLSILIIPRLIKPRTFWHEDVRVKIIVITCIAKVIRVIAPNLPYNNDIMRDIFEHMVGIFQGLWNITSPYYSKRVKILETMAKPSLQKKNMGMDPQGMSSLMHNNEIFASNTCTKYEGIEKSDAKVMDYSEFDLANINHEVVDEYAKLGSDLKKDVSNLVDSLVSSHQWKKQYSSIHFGELKAQVVIMKAFQNNGIMWTTYYMTVTWTFDYCVFKGNLVKEMCGMDFVGIACMATNVGASKNNLKEKKGHVIRSSHDPYSMILMAAKEEEQGAAKHGRSDLLNDLVSDKVNLNHLLPIILHANEIRRWHKDTNMDSIIMRVVARLVTHLARTNLLRHEEVDVRLLVIACISEVTRIAALSFSYNDTTMEE</sequence>
<feature type="domain" description="Retrovirus-related Pol polyprotein from transposon TNT 1-94-like beta-barrel" evidence="7">
    <location>
        <begin position="101"/>
        <end position="170"/>
    </location>
</feature>
<dbReference type="GO" id="GO:0035825">
    <property type="term" value="P:homologous recombination"/>
    <property type="evidence" value="ECO:0007669"/>
    <property type="project" value="UniProtKB-ARBA"/>
</dbReference>
<dbReference type="InterPro" id="IPR039776">
    <property type="entry name" value="Pds5"/>
</dbReference>
<dbReference type="PANTHER" id="PTHR12663:SF69">
    <property type="entry name" value="SISTER CHROMATID COHESION PROTEIN PDS5 HOMOLOG E"/>
    <property type="match status" value="1"/>
</dbReference>
<evidence type="ECO:0000256" key="5">
    <source>
        <dbReference type="ARBA" id="ARBA00023306"/>
    </source>
</evidence>
<accession>A0AA38G1M6</accession>
<dbReference type="EMBL" id="JAHRHJ020000005">
    <property type="protein sequence ID" value="KAH9314411.1"/>
    <property type="molecule type" value="Genomic_DNA"/>
</dbReference>
<dbReference type="GO" id="GO:0007064">
    <property type="term" value="P:mitotic sister chromatid cohesion"/>
    <property type="evidence" value="ECO:0007669"/>
    <property type="project" value="InterPro"/>
</dbReference>
<evidence type="ECO:0000256" key="2">
    <source>
        <dbReference type="ARBA" id="ARBA00022618"/>
    </source>
</evidence>
<dbReference type="Pfam" id="PF20168">
    <property type="entry name" value="PDS5"/>
    <property type="match status" value="2"/>
</dbReference>
<comment type="caution">
    <text evidence="8">The sequence shown here is derived from an EMBL/GenBank/DDBJ whole genome shotgun (WGS) entry which is preliminary data.</text>
</comment>
<keyword evidence="9" id="KW-1185">Reference proteome</keyword>
<dbReference type="InterPro" id="IPR054722">
    <property type="entry name" value="PolX-like_BBD"/>
</dbReference>
<gene>
    <name evidence="8" type="ORF">KI387_023038</name>
</gene>
<evidence type="ECO:0000256" key="1">
    <source>
        <dbReference type="ARBA" id="ARBA00004123"/>
    </source>
</evidence>
<dbReference type="SUPFAM" id="SSF53098">
    <property type="entry name" value="Ribonuclease H-like"/>
    <property type="match status" value="1"/>
</dbReference>
<dbReference type="InterPro" id="IPR016024">
    <property type="entry name" value="ARM-type_fold"/>
</dbReference>
<feature type="non-terminal residue" evidence="8">
    <location>
        <position position="974"/>
    </location>
</feature>
<organism evidence="8 9">
    <name type="scientific">Taxus chinensis</name>
    <name type="common">Chinese yew</name>
    <name type="synonym">Taxus wallichiana var. chinensis</name>
    <dbReference type="NCBI Taxonomy" id="29808"/>
    <lineage>
        <taxon>Eukaryota</taxon>
        <taxon>Viridiplantae</taxon>
        <taxon>Streptophyta</taxon>
        <taxon>Embryophyta</taxon>
        <taxon>Tracheophyta</taxon>
        <taxon>Spermatophyta</taxon>
        <taxon>Pinopsida</taxon>
        <taxon>Pinidae</taxon>
        <taxon>Conifers II</taxon>
        <taxon>Cupressales</taxon>
        <taxon>Taxaceae</taxon>
        <taxon>Taxus</taxon>
    </lineage>
</organism>
<evidence type="ECO:0000256" key="3">
    <source>
        <dbReference type="ARBA" id="ARBA00022776"/>
    </source>
</evidence>
<proteinExistence type="predicted"/>
<dbReference type="InterPro" id="IPR012337">
    <property type="entry name" value="RNaseH-like_sf"/>
</dbReference>
<dbReference type="GO" id="GO:0005634">
    <property type="term" value="C:nucleus"/>
    <property type="evidence" value="ECO:0007669"/>
    <property type="project" value="UniProtKB-SubCell"/>
</dbReference>
<dbReference type="GO" id="GO:0051301">
    <property type="term" value="P:cell division"/>
    <property type="evidence" value="ECO:0007669"/>
    <property type="project" value="UniProtKB-KW"/>
</dbReference>
<dbReference type="SUPFAM" id="SSF48371">
    <property type="entry name" value="ARM repeat"/>
    <property type="match status" value="1"/>
</dbReference>
<comment type="subcellular location">
    <subcellularLocation>
        <location evidence="1">Nucleus</location>
    </subcellularLocation>
</comment>
<evidence type="ECO:0000256" key="4">
    <source>
        <dbReference type="ARBA" id="ARBA00023242"/>
    </source>
</evidence>
<dbReference type="AlphaFoldDB" id="A0AA38G1M6"/>
<dbReference type="Pfam" id="PF22936">
    <property type="entry name" value="Pol_BBD"/>
    <property type="match status" value="1"/>
</dbReference>
<dbReference type="GO" id="GO:0006281">
    <property type="term" value="P:DNA repair"/>
    <property type="evidence" value="ECO:0007669"/>
    <property type="project" value="TreeGrafter"/>
</dbReference>
<dbReference type="Gene3D" id="3.30.420.10">
    <property type="entry name" value="Ribonuclease H-like superfamily/Ribonuclease H"/>
    <property type="match status" value="1"/>
</dbReference>
<dbReference type="GO" id="GO:0003676">
    <property type="term" value="F:nucleic acid binding"/>
    <property type="evidence" value="ECO:0007669"/>
    <property type="project" value="InterPro"/>
</dbReference>
<keyword evidence="3" id="KW-0498">Mitosis</keyword>
<reference evidence="8 9" key="1">
    <citation type="journal article" date="2021" name="Nat. Plants">
        <title>The Taxus genome provides insights into paclitaxel biosynthesis.</title>
        <authorList>
            <person name="Xiong X."/>
            <person name="Gou J."/>
            <person name="Liao Q."/>
            <person name="Li Y."/>
            <person name="Zhou Q."/>
            <person name="Bi G."/>
            <person name="Li C."/>
            <person name="Du R."/>
            <person name="Wang X."/>
            <person name="Sun T."/>
            <person name="Guo L."/>
            <person name="Liang H."/>
            <person name="Lu P."/>
            <person name="Wu Y."/>
            <person name="Zhang Z."/>
            <person name="Ro D.K."/>
            <person name="Shang Y."/>
            <person name="Huang S."/>
            <person name="Yan J."/>
        </authorList>
    </citation>
    <scope>NUCLEOTIDE SEQUENCE [LARGE SCALE GENOMIC DNA]</scope>
    <source>
        <strain evidence="8">Ta-2019</strain>
    </source>
</reference>
<keyword evidence="5" id="KW-0131">Cell cycle</keyword>
<dbReference type="InterPro" id="IPR036397">
    <property type="entry name" value="RNaseH_sf"/>
</dbReference>
<dbReference type="GO" id="GO:0000785">
    <property type="term" value="C:chromatin"/>
    <property type="evidence" value="ECO:0007669"/>
    <property type="project" value="TreeGrafter"/>
</dbReference>
<evidence type="ECO:0000259" key="7">
    <source>
        <dbReference type="Pfam" id="PF22936"/>
    </source>
</evidence>
<dbReference type="PANTHER" id="PTHR12663">
    <property type="entry name" value="ANDROGEN INDUCED INHIBITOR OF PROLIFERATION AS3 / PDS5-RELATED"/>
    <property type="match status" value="1"/>
</dbReference>
<name>A0AA38G1M6_TAXCH</name>
<evidence type="ECO:0000313" key="8">
    <source>
        <dbReference type="EMBL" id="KAH9314411.1"/>
    </source>
</evidence>
<feature type="region of interest" description="Disordered" evidence="6">
    <location>
        <begin position="16"/>
        <end position="43"/>
    </location>
</feature>
<keyword evidence="4" id="KW-0539">Nucleus</keyword>
<dbReference type="Proteomes" id="UP000824469">
    <property type="component" value="Unassembled WGS sequence"/>
</dbReference>
<evidence type="ECO:0000313" key="9">
    <source>
        <dbReference type="Proteomes" id="UP000824469"/>
    </source>
</evidence>
<evidence type="ECO:0000256" key="6">
    <source>
        <dbReference type="SAM" id="MobiDB-lite"/>
    </source>
</evidence>
<feature type="compositionally biased region" description="Basic residues" evidence="6">
    <location>
        <begin position="24"/>
        <end position="33"/>
    </location>
</feature>